<evidence type="ECO:0000256" key="1">
    <source>
        <dbReference type="SAM" id="MobiDB-lite"/>
    </source>
</evidence>
<gene>
    <name evidence="2" type="ORF">FOXG_20488</name>
</gene>
<dbReference type="Proteomes" id="UP000009097">
    <property type="component" value="Unassembled WGS sequence"/>
</dbReference>
<accession>A0A0J9WQS2</accession>
<dbReference type="GeneID" id="28961194"/>
<name>A0A0J9WQS2_FUSO4</name>
<reference evidence="2" key="1">
    <citation type="submission" date="2007-04" db="EMBL/GenBank/DDBJ databases">
        <authorList>
            <consortium name="The Broad Institute Genome Sequencing Platform"/>
            <person name="Birren B."/>
            <person name="Lander E."/>
            <person name="Galagan J."/>
            <person name="Nusbaum C."/>
            <person name="Devon K."/>
            <person name="Ma L.-J."/>
            <person name="Jaffe D."/>
            <person name="Butler J."/>
            <person name="Alvarez P."/>
            <person name="Gnerre S."/>
            <person name="Grabherr M."/>
            <person name="Kleber M."/>
            <person name="Mauceli E."/>
            <person name="Brockman W."/>
            <person name="MacCallum I.A."/>
            <person name="Young S."/>
            <person name="LaButti K."/>
            <person name="DeCaprio D."/>
            <person name="Crawford M."/>
            <person name="Koehrsen M."/>
            <person name="Engels R."/>
            <person name="Montgomery P."/>
            <person name="Pearson M."/>
            <person name="Howarth C."/>
            <person name="Larson L."/>
            <person name="White J."/>
            <person name="O'Leary S."/>
            <person name="Kodira C."/>
            <person name="Zeng Q."/>
            <person name="Yandava C."/>
            <person name="Alvarado L."/>
            <person name="Kistler C."/>
            <person name="Shim W.-B."/>
            <person name="Kang S."/>
            <person name="Woloshuk C."/>
        </authorList>
    </citation>
    <scope>NUCLEOTIDE SEQUENCE</scope>
    <source>
        <strain evidence="2">4287</strain>
    </source>
</reference>
<dbReference type="KEGG" id="fox:FOXG_20488"/>
<reference evidence="2" key="2">
    <citation type="journal article" date="2010" name="Nature">
        <title>Comparative genomics reveals mobile pathogenicity chromosomes in Fusarium.</title>
        <authorList>
            <person name="Ma L.J."/>
            <person name="van der Does H.C."/>
            <person name="Borkovich K.A."/>
            <person name="Coleman J.J."/>
            <person name="Daboussi M.J."/>
            <person name="Di Pietro A."/>
            <person name="Dufresne M."/>
            <person name="Freitag M."/>
            <person name="Grabherr M."/>
            <person name="Henrissat B."/>
            <person name="Houterman P.M."/>
            <person name="Kang S."/>
            <person name="Shim W.B."/>
            <person name="Woloshuk C."/>
            <person name="Xie X."/>
            <person name="Xu J.R."/>
            <person name="Antoniw J."/>
            <person name="Baker S.E."/>
            <person name="Bluhm B.H."/>
            <person name="Breakspear A."/>
            <person name="Brown D.W."/>
            <person name="Butchko R.A."/>
            <person name="Chapman S."/>
            <person name="Coulson R."/>
            <person name="Coutinho P.M."/>
            <person name="Danchin E.G."/>
            <person name="Diener A."/>
            <person name="Gale L.R."/>
            <person name="Gardiner D.M."/>
            <person name="Goff S."/>
            <person name="Hammond-Kosack K.E."/>
            <person name="Hilburn K."/>
            <person name="Hua-Van A."/>
            <person name="Jonkers W."/>
            <person name="Kazan K."/>
            <person name="Kodira C.D."/>
            <person name="Koehrsen M."/>
            <person name="Kumar L."/>
            <person name="Lee Y.H."/>
            <person name="Li L."/>
            <person name="Manners J.M."/>
            <person name="Miranda-Saavedra D."/>
            <person name="Mukherjee M."/>
            <person name="Park G."/>
            <person name="Park J."/>
            <person name="Park S.Y."/>
            <person name="Proctor R.H."/>
            <person name="Regev A."/>
            <person name="Ruiz-Roldan M.C."/>
            <person name="Sain D."/>
            <person name="Sakthikumar S."/>
            <person name="Sykes S."/>
            <person name="Schwartz D.C."/>
            <person name="Turgeon B.G."/>
            <person name="Wapinski I."/>
            <person name="Yoder O."/>
            <person name="Young S."/>
            <person name="Zeng Q."/>
            <person name="Zhou S."/>
            <person name="Galagan J."/>
            <person name="Cuomo C.A."/>
            <person name="Kistler H.C."/>
            <person name="Rep M."/>
        </authorList>
    </citation>
    <scope>NUCLEOTIDE SEQUENCE [LARGE SCALE GENOMIC DNA]</scope>
    <source>
        <strain evidence="2">4287</strain>
    </source>
</reference>
<evidence type="ECO:0000313" key="2">
    <source>
        <dbReference type="EMBL" id="KNB11277.1"/>
    </source>
</evidence>
<dbReference type="VEuPathDB" id="FungiDB:FOXG_20488"/>
<protein>
    <submittedName>
        <fullName evidence="2">Uncharacterized protein</fullName>
    </submittedName>
</protein>
<organism evidence="2 3">
    <name type="scientific">Fusarium oxysporum f. sp. lycopersici (strain 4287 / CBS 123668 / FGSC 9935 / NRRL 34936)</name>
    <name type="common">Fusarium vascular wilt of tomato</name>
    <dbReference type="NCBI Taxonomy" id="426428"/>
    <lineage>
        <taxon>Eukaryota</taxon>
        <taxon>Fungi</taxon>
        <taxon>Dikarya</taxon>
        <taxon>Ascomycota</taxon>
        <taxon>Pezizomycotina</taxon>
        <taxon>Sordariomycetes</taxon>
        <taxon>Hypocreomycetidae</taxon>
        <taxon>Hypocreales</taxon>
        <taxon>Nectriaceae</taxon>
        <taxon>Fusarium</taxon>
        <taxon>Fusarium oxysporum species complex</taxon>
    </lineage>
</organism>
<dbReference type="AlphaFoldDB" id="A0A0J9WQS2"/>
<dbReference type="EMBL" id="DS231709">
    <property type="protein sequence ID" value="KNB11277.1"/>
    <property type="molecule type" value="Genomic_DNA"/>
</dbReference>
<evidence type="ECO:0000313" key="3">
    <source>
        <dbReference type="Proteomes" id="UP000009097"/>
    </source>
</evidence>
<sequence>MAVCNLNCNLYRIVRPWNLTGSKGSRCDLFSGCALNRAVQSRGRKGSTGPIGLAGSTPFS</sequence>
<proteinExistence type="predicted"/>
<dbReference type="RefSeq" id="XP_018249322.1">
    <property type="nucleotide sequence ID" value="XM_018400768.1"/>
</dbReference>
<feature type="region of interest" description="Disordered" evidence="1">
    <location>
        <begin position="41"/>
        <end position="60"/>
    </location>
</feature>